<evidence type="ECO:0000256" key="2">
    <source>
        <dbReference type="SAM" id="Phobius"/>
    </source>
</evidence>
<gene>
    <name evidence="3" type="ORF">ACF05T_11260</name>
</gene>
<keyword evidence="4" id="KW-1185">Reference proteome</keyword>
<feature type="transmembrane region" description="Helical" evidence="2">
    <location>
        <begin position="76"/>
        <end position="101"/>
    </location>
</feature>
<dbReference type="EMBL" id="JBIBSM010000005">
    <property type="protein sequence ID" value="MFF8276670.1"/>
    <property type="molecule type" value="Genomic_DNA"/>
</dbReference>
<keyword evidence="2" id="KW-0472">Membrane</keyword>
<keyword evidence="2" id="KW-1133">Transmembrane helix</keyword>
<feature type="transmembrane region" description="Helical" evidence="2">
    <location>
        <begin position="169"/>
        <end position="191"/>
    </location>
</feature>
<dbReference type="Proteomes" id="UP001603013">
    <property type="component" value="Unassembled WGS sequence"/>
</dbReference>
<accession>A0ABW6YAK3</accession>
<evidence type="ECO:0000313" key="3">
    <source>
        <dbReference type="EMBL" id="MFF8276670.1"/>
    </source>
</evidence>
<comment type="caution">
    <text evidence="3">The sequence shown here is derived from an EMBL/GenBank/DDBJ whole genome shotgun (WGS) entry which is preliminary data.</text>
</comment>
<proteinExistence type="predicted"/>
<evidence type="ECO:0000256" key="1">
    <source>
        <dbReference type="SAM" id="MobiDB-lite"/>
    </source>
</evidence>
<keyword evidence="2" id="KW-0812">Transmembrane</keyword>
<feature type="transmembrane region" description="Helical" evidence="2">
    <location>
        <begin position="137"/>
        <end position="157"/>
    </location>
</feature>
<evidence type="ECO:0008006" key="5">
    <source>
        <dbReference type="Google" id="ProtNLM"/>
    </source>
</evidence>
<reference evidence="3 4" key="1">
    <citation type="submission" date="2024-10" db="EMBL/GenBank/DDBJ databases">
        <title>The Natural Products Discovery Center: Release of the First 8490 Sequenced Strains for Exploring Actinobacteria Biosynthetic Diversity.</title>
        <authorList>
            <person name="Kalkreuter E."/>
            <person name="Kautsar S.A."/>
            <person name="Yang D."/>
            <person name="Bader C.D."/>
            <person name="Teijaro C.N."/>
            <person name="Fluegel L."/>
            <person name="Davis C.M."/>
            <person name="Simpson J.R."/>
            <person name="Lauterbach L."/>
            <person name="Steele A.D."/>
            <person name="Gui C."/>
            <person name="Meng S."/>
            <person name="Li G."/>
            <person name="Viehrig K."/>
            <person name="Ye F."/>
            <person name="Su P."/>
            <person name="Kiefer A.F."/>
            <person name="Nichols A."/>
            <person name="Cepeda A.J."/>
            <person name="Yan W."/>
            <person name="Fan B."/>
            <person name="Jiang Y."/>
            <person name="Adhikari A."/>
            <person name="Zheng C.-J."/>
            <person name="Schuster L."/>
            <person name="Cowan T.M."/>
            <person name="Smanski M.J."/>
            <person name="Chevrette M.G."/>
            <person name="De Carvalho L.P.S."/>
            <person name="Shen B."/>
        </authorList>
    </citation>
    <scope>NUCLEOTIDE SEQUENCE [LARGE SCALE GENOMIC DNA]</scope>
    <source>
        <strain evidence="3 4">NPDC015755</strain>
    </source>
</reference>
<organism evidence="3 4">
    <name type="scientific">Streptomyces lateritius</name>
    <dbReference type="NCBI Taxonomy" id="67313"/>
    <lineage>
        <taxon>Bacteria</taxon>
        <taxon>Bacillati</taxon>
        <taxon>Actinomycetota</taxon>
        <taxon>Actinomycetes</taxon>
        <taxon>Kitasatosporales</taxon>
        <taxon>Streptomycetaceae</taxon>
        <taxon>Streptomyces</taxon>
    </lineage>
</organism>
<feature type="transmembrane region" description="Helical" evidence="2">
    <location>
        <begin position="46"/>
        <end position="70"/>
    </location>
</feature>
<evidence type="ECO:0000313" key="4">
    <source>
        <dbReference type="Proteomes" id="UP001603013"/>
    </source>
</evidence>
<protein>
    <recommendedName>
        <fullName evidence="5">DUF2975 domain-containing protein</fullName>
    </recommendedName>
</protein>
<name>A0ABW6YAK3_9ACTN</name>
<dbReference type="RefSeq" id="WP_391934124.1">
    <property type="nucleotide sequence ID" value="NZ_JBIBSM010000005.1"/>
</dbReference>
<sequence>MSRRTPLPPPPPPAEIQSWPDREARLADRARAMGELNRRLLGGGRLAVFLVWVATLQLGWGFAGGGLVALEDAIDPISMMFVFVLVAIGLCVLVPAVYFLGRGVWLDREARDRLLRWAALDRDPVADARLREPVLSAAWLVLSFALCALGLWVSLAAPAELVGPGLGGYGTVAFLMGAALGLWIPGLTGFVKAIGHYRFAVRLIAPEGSRGRSPDDAPGGRSASSGRPRPE</sequence>
<feature type="region of interest" description="Disordered" evidence="1">
    <location>
        <begin position="207"/>
        <end position="231"/>
    </location>
</feature>